<keyword evidence="1" id="KW-0732">Signal</keyword>
<feature type="chain" id="PRO_5024422625" evidence="1">
    <location>
        <begin position="19"/>
        <end position="125"/>
    </location>
</feature>
<protein>
    <submittedName>
        <fullName evidence="3">Uncharacterized protein</fullName>
    </submittedName>
</protein>
<evidence type="ECO:0000256" key="1">
    <source>
        <dbReference type="SAM" id="SignalP"/>
    </source>
</evidence>
<sequence>MKLLFCIFWLTLSHCLLCSSGIRKLRFMKKGEKHKNQGGIDEIRSPQEDAYSDGWTRELAKKTPAAFYCERTACQNEILATIAAMRDSTEHEKAENKLDLCMRKCVNSFSLEKEKIELFIHDAFK</sequence>
<dbReference type="AlphaFoldDB" id="A0A5S6QDN7"/>
<keyword evidence="2" id="KW-1185">Reference proteome</keyword>
<evidence type="ECO:0000313" key="2">
    <source>
        <dbReference type="Proteomes" id="UP000046395"/>
    </source>
</evidence>
<feature type="signal peptide" evidence="1">
    <location>
        <begin position="1"/>
        <end position="18"/>
    </location>
</feature>
<dbReference type="Proteomes" id="UP000046395">
    <property type="component" value="Unassembled WGS sequence"/>
</dbReference>
<dbReference type="WBParaSite" id="TMUE_1000005476.1">
    <property type="protein sequence ID" value="TMUE_1000005476.1"/>
    <property type="gene ID" value="WBGene00290778"/>
</dbReference>
<evidence type="ECO:0000313" key="3">
    <source>
        <dbReference type="WBParaSite" id="TMUE_1000005476.1"/>
    </source>
</evidence>
<organism evidence="2 3">
    <name type="scientific">Trichuris muris</name>
    <name type="common">Mouse whipworm</name>
    <dbReference type="NCBI Taxonomy" id="70415"/>
    <lineage>
        <taxon>Eukaryota</taxon>
        <taxon>Metazoa</taxon>
        <taxon>Ecdysozoa</taxon>
        <taxon>Nematoda</taxon>
        <taxon>Enoplea</taxon>
        <taxon>Dorylaimia</taxon>
        <taxon>Trichinellida</taxon>
        <taxon>Trichuridae</taxon>
        <taxon>Trichuris</taxon>
    </lineage>
</organism>
<reference evidence="3" key="1">
    <citation type="submission" date="2019-12" db="UniProtKB">
        <authorList>
            <consortium name="WormBaseParasite"/>
        </authorList>
    </citation>
    <scope>IDENTIFICATION</scope>
</reference>
<name>A0A5S6QDN7_TRIMR</name>
<proteinExistence type="predicted"/>
<accession>A0A5S6QDN7</accession>